<evidence type="ECO:0000313" key="1">
    <source>
        <dbReference type="EMBL" id="KAJ8113757.1"/>
    </source>
</evidence>
<comment type="caution">
    <text evidence="1">The sequence shown here is derived from an EMBL/GenBank/DDBJ whole genome shotgun (WGS) entry which is preliminary data.</text>
</comment>
<accession>A0ACC2IF85</accession>
<dbReference type="EMBL" id="JAPHNI010000232">
    <property type="protein sequence ID" value="KAJ8113757.1"/>
    <property type="molecule type" value="Genomic_DNA"/>
</dbReference>
<organism evidence="1 2">
    <name type="scientific">Boeremia exigua</name>
    <dbReference type="NCBI Taxonomy" id="749465"/>
    <lineage>
        <taxon>Eukaryota</taxon>
        <taxon>Fungi</taxon>
        <taxon>Dikarya</taxon>
        <taxon>Ascomycota</taxon>
        <taxon>Pezizomycotina</taxon>
        <taxon>Dothideomycetes</taxon>
        <taxon>Pleosporomycetidae</taxon>
        <taxon>Pleosporales</taxon>
        <taxon>Pleosporineae</taxon>
        <taxon>Didymellaceae</taxon>
        <taxon>Boeremia</taxon>
    </lineage>
</organism>
<protein>
    <submittedName>
        <fullName evidence="1">Uncharacterized protein</fullName>
    </submittedName>
</protein>
<name>A0ACC2IF85_9PLEO</name>
<reference evidence="1" key="1">
    <citation type="submission" date="2022-11" db="EMBL/GenBank/DDBJ databases">
        <title>Genome Sequence of Boeremia exigua.</title>
        <authorList>
            <person name="Buettner E."/>
        </authorList>
    </citation>
    <scope>NUCLEOTIDE SEQUENCE</scope>
    <source>
        <strain evidence="1">CU02</strain>
    </source>
</reference>
<proteinExistence type="predicted"/>
<gene>
    <name evidence="1" type="ORF">OPT61_g4182</name>
</gene>
<evidence type="ECO:0000313" key="2">
    <source>
        <dbReference type="Proteomes" id="UP001153331"/>
    </source>
</evidence>
<sequence>MALTTGFCDFCYANVFGAKTSWGYHHPSASSLTNSARRLCTFCTLLHRDVLMLRSTLHENEHQNAGLKRFLHEDVAKIDRLQPGQGSNTSLYRWSIRSLGRTRESKHEVAVTFRVVPRRLVDGDNERQDQEPQTFDLPERVFYCFLEEELEGLLSAAELGTSTNPALNGGQQIKDWIRTCGIEHKHCPKRAGSASKFIPTRLLHIGGKRAGDRIRVVNTKLNNVKGPYVTLSHCWGKDPLVTLRSSTLEEFMFVGVPWRKLSVNFQQAIEVAWFLEIDYIWIDSLCIMQGDIDDWNHEGSRMEKVYRNSFCNIAAADAGDSTGGLFRRREARDVMPALLEFTDESPIFGRRRWVVLRSDLWNQALLGRPLYKRGWVYQERMLAPRILHFSKHQLFWDCTEMSACETLPAGLPLPLDQQSARDRHWRGRLQESIRGTRLLSGVNDDSLDDLWISTVKDYTSLDLTNQTDKRMAIWGVVKRLRDMQSEEYVAGMWEGALEEQLAWRVADCGAIRRPQELKRNPTWSWTSIQGTVLAPSRSERWQRSYIVGDHNGDRIWFDVGDQSIRPGLPREPSESASDMARELELANERRRHSSTTSPRGSQSETFESADAAQVPRPLFRSRTSSPPRTELTLRSKQIANYSSTHQNLNIATDERREKEPALRNTKIAVQGFLHVGCLKQSQSRAGWSFEIPHAPDKTLDISAFPDIDPGQEILKTVFVVLALTKRSNRVELDGKVEETWYEGHGLLLQETGAAWCFERTGAFEIRYMSDDTWQLLQTTSSSLQGSIMETDTTPCKNFFVE</sequence>
<keyword evidence="2" id="KW-1185">Reference proteome</keyword>
<dbReference type="Proteomes" id="UP001153331">
    <property type="component" value="Unassembled WGS sequence"/>
</dbReference>